<gene>
    <name evidence="1" type="ORF">CVT25_008756</name>
</gene>
<protein>
    <submittedName>
        <fullName evidence="1">Uncharacterized protein</fullName>
    </submittedName>
</protein>
<dbReference type="AlphaFoldDB" id="A0A409XNY4"/>
<keyword evidence="2" id="KW-1185">Reference proteome</keyword>
<name>A0A409XNY4_PSICY</name>
<dbReference type="Proteomes" id="UP000283269">
    <property type="component" value="Unassembled WGS sequence"/>
</dbReference>
<organism evidence="1 2">
    <name type="scientific">Psilocybe cyanescens</name>
    <dbReference type="NCBI Taxonomy" id="93625"/>
    <lineage>
        <taxon>Eukaryota</taxon>
        <taxon>Fungi</taxon>
        <taxon>Dikarya</taxon>
        <taxon>Basidiomycota</taxon>
        <taxon>Agaricomycotina</taxon>
        <taxon>Agaricomycetes</taxon>
        <taxon>Agaricomycetidae</taxon>
        <taxon>Agaricales</taxon>
        <taxon>Agaricineae</taxon>
        <taxon>Strophariaceae</taxon>
        <taxon>Psilocybe</taxon>
    </lineage>
</organism>
<evidence type="ECO:0000313" key="2">
    <source>
        <dbReference type="Proteomes" id="UP000283269"/>
    </source>
</evidence>
<dbReference type="EMBL" id="NHYD01001049">
    <property type="protein sequence ID" value="PPQ92406.1"/>
    <property type="molecule type" value="Genomic_DNA"/>
</dbReference>
<evidence type="ECO:0000313" key="1">
    <source>
        <dbReference type="EMBL" id="PPQ92406.1"/>
    </source>
</evidence>
<comment type="caution">
    <text evidence="1">The sequence shown here is derived from an EMBL/GenBank/DDBJ whole genome shotgun (WGS) entry which is preliminary data.</text>
</comment>
<reference evidence="1 2" key="1">
    <citation type="journal article" date="2018" name="Evol. Lett.">
        <title>Horizontal gene cluster transfer increased hallucinogenic mushroom diversity.</title>
        <authorList>
            <person name="Reynolds H.T."/>
            <person name="Vijayakumar V."/>
            <person name="Gluck-Thaler E."/>
            <person name="Korotkin H.B."/>
            <person name="Matheny P.B."/>
            <person name="Slot J.C."/>
        </authorList>
    </citation>
    <scope>NUCLEOTIDE SEQUENCE [LARGE SCALE GENOMIC DNA]</scope>
    <source>
        <strain evidence="1 2">2631</strain>
    </source>
</reference>
<accession>A0A409XNY4</accession>
<proteinExistence type="predicted"/>
<dbReference type="InParanoid" id="A0A409XNY4"/>
<sequence length="104" mass="11129">MPSRHAQLSRLTSPIPLVSPKSPTVHANNLENVSSVISPIGIMIMFIVRFNQNDHPTKVTASAAENDENRYLPSSAKVWVASSASVGGILCNLVNIGTDTSEKT</sequence>